<dbReference type="OrthoDB" id="5978920at2759"/>
<evidence type="ECO:0000313" key="4">
    <source>
        <dbReference type="EnsemblMetazoa" id="CLYHEMP020274.1"/>
    </source>
</evidence>
<proteinExistence type="inferred from homology"/>
<evidence type="ECO:0000259" key="3">
    <source>
        <dbReference type="Pfam" id="PF01301"/>
    </source>
</evidence>
<sequence>MLTLILLVLQLHSLTGYPLNNERSFTIDYEHNTFLKDGKPFRYISGSMHYFRTPHQLWEDRFYKAKMSGLNVIQTYVAWNMHEMFENVYHFENDLDIVSYIRLAQQYNLMILLRPGPYIDSEWEYGGFPYWMSSKVGKLI</sequence>
<dbReference type="InterPro" id="IPR001944">
    <property type="entry name" value="Glycoside_Hdrlase_35"/>
</dbReference>
<protein>
    <recommendedName>
        <fullName evidence="3">Glycoside hydrolase 35 catalytic domain-containing protein</fullName>
    </recommendedName>
</protein>
<dbReference type="PRINTS" id="PR00742">
    <property type="entry name" value="GLHYDRLASE35"/>
</dbReference>
<reference evidence="4" key="1">
    <citation type="submission" date="2021-01" db="UniProtKB">
        <authorList>
            <consortium name="EnsemblMetazoa"/>
        </authorList>
    </citation>
    <scope>IDENTIFICATION</scope>
</reference>
<dbReference type="Proteomes" id="UP000594262">
    <property type="component" value="Unplaced"/>
</dbReference>
<dbReference type="SUPFAM" id="SSF51445">
    <property type="entry name" value="(Trans)glycosidases"/>
    <property type="match status" value="1"/>
</dbReference>
<dbReference type="Pfam" id="PF01301">
    <property type="entry name" value="Glyco_hydro_35"/>
    <property type="match status" value="1"/>
</dbReference>
<feature type="domain" description="Glycoside hydrolase 35 catalytic" evidence="3">
    <location>
        <begin position="33"/>
        <end position="135"/>
    </location>
</feature>
<dbReference type="Gene3D" id="3.20.20.80">
    <property type="entry name" value="Glycosidases"/>
    <property type="match status" value="1"/>
</dbReference>
<name>A0A7M5XA66_9CNID</name>
<keyword evidence="5" id="KW-1185">Reference proteome</keyword>
<organism evidence="4 5">
    <name type="scientific">Clytia hemisphaerica</name>
    <dbReference type="NCBI Taxonomy" id="252671"/>
    <lineage>
        <taxon>Eukaryota</taxon>
        <taxon>Metazoa</taxon>
        <taxon>Cnidaria</taxon>
        <taxon>Hydrozoa</taxon>
        <taxon>Hydroidolina</taxon>
        <taxon>Leptothecata</taxon>
        <taxon>Obeliida</taxon>
        <taxon>Clytiidae</taxon>
        <taxon>Clytia</taxon>
    </lineage>
</organism>
<dbReference type="PANTHER" id="PTHR23421">
    <property type="entry name" value="BETA-GALACTOSIDASE RELATED"/>
    <property type="match status" value="1"/>
</dbReference>
<evidence type="ECO:0000313" key="5">
    <source>
        <dbReference type="Proteomes" id="UP000594262"/>
    </source>
</evidence>
<feature type="chain" id="PRO_5029810704" description="Glycoside hydrolase 35 catalytic domain-containing protein" evidence="2">
    <location>
        <begin position="17"/>
        <end position="140"/>
    </location>
</feature>
<dbReference type="GO" id="GO:0004553">
    <property type="term" value="F:hydrolase activity, hydrolyzing O-glycosyl compounds"/>
    <property type="evidence" value="ECO:0007669"/>
    <property type="project" value="InterPro"/>
</dbReference>
<evidence type="ECO:0000256" key="2">
    <source>
        <dbReference type="SAM" id="SignalP"/>
    </source>
</evidence>
<dbReference type="InterPro" id="IPR031330">
    <property type="entry name" value="Gly_Hdrlase_35_cat"/>
</dbReference>
<evidence type="ECO:0000256" key="1">
    <source>
        <dbReference type="ARBA" id="ARBA00009809"/>
    </source>
</evidence>
<comment type="similarity">
    <text evidence="1">Belongs to the glycosyl hydrolase 35 family.</text>
</comment>
<accession>A0A7M5XA66</accession>
<keyword evidence="2" id="KW-0732">Signal</keyword>
<dbReference type="AlphaFoldDB" id="A0A7M5XA66"/>
<feature type="signal peptide" evidence="2">
    <location>
        <begin position="1"/>
        <end position="16"/>
    </location>
</feature>
<dbReference type="GO" id="GO:0005975">
    <property type="term" value="P:carbohydrate metabolic process"/>
    <property type="evidence" value="ECO:0007669"/>
    <property type="project" value="InterPro"/>
</dbReference>
<dbReference type="InterPro" id="IPR017853">
    <property type="entry name" value="GH"/>
</dbReference>
<dbReference type="EnsemblMetazoa" id="CLYHEMT020274.1">
    <property type="protein sequence ID" value="CLYHEMP020274.1"/>
    <property type="gene ID" value="CLYHEMG020274"/>
</dbReference>